<feature type="non-terminal residue" evidence="6">
    <location>
        <position position="1"/>
    </location>
</feature>
<proteinExistence type="predicted"/>
<dbReference type="InterPro" id="IPR000183">
    <property type="entry name" value="Orn/DAP/Arg_de-COase"/>
</dbReference>
<dbReference type="PANTHER" id="PTHR43727:SF2">
    <property type="entry name" value="GROUP IV DECARBOXYLASE"/>
    <property type="match status" value="1"/>
</dbReference>
<comment type="cofactor">
    <cofactor evidence="1">
        <name>pyridoxal 5'-phosphate</name>
        <dbReference type="ChEBI" id="CHEBI:597326"/>
    </cofactor>
</comment>
<name>A0A382GEE9_9ZZZZ</name>
<dbReference type="PANTHER" id="PTHR43727">
    <property type="entry name" value="DIAMINOPIMELATE DECARBOXYLASE"/>
    <property type="match status" value="1"/>
</dbReference>
<dbReference type="Gene3D" id="2.40.37.10">
    <property type="entry name" value="Lyase, Ornithine Decarboxylase, Chain A, domain 1"/>
    <property type="match status" value="1"/>
</dbReference>
<dbReference type="InterPro" id="IPR022644">
    <property type="entry name" value="De-COase2_N"/>
</dbReference>
<evidence type="ECO:0000259" key="5">
    <source>
        <dbReference type="Pfam" id="PF02784"/>
    </source>
</evidence>
<evidence type="ECO:0000313" key="6">
    <source>
        <dbReference type="EMBL" id="SVB72987.1"/>
    </source>
</evidence>
<evidence type="ECO:0000256" key="2">
    <source>
        <dbReference type="ARBA" id="ARBA00022793"/>
    </source>
</evidence>
<evidence type="ECO:0000256" key="1">
    <source>
        <dbReference type="ARBA" id="ARBA00001933"/>
    </source>
</evidence>
<evidence type="ECO:0000256" key="3">
    <source>
        <dbReference type="ARBA" id="ARBA00022898"/>
    </source>
</evidence>
<dbReference type="InterPro" id="IPR029066">
    <property type="entry name" value="PLP-binding_barrel"/>
</dbReference>
<gene>
    <name evidence="6" type="ORF">METZ01_LOCUS225841</name>
</gene>
<evidence type="ECO:0000256" key="4">
    <source>
        <dbReference type="ARBA" id="ARBA00023239"/>
    </source>
</evidence>
<accession>A0A382GEE9</accession>
<feature type="domain" description="Orn/DAP/Arg decarboxylase 2 N-terminal" evidence="5">
    <location>
        <begin position="7"/>
        <end position="240"/>
    </location>
</feature>
<protein>
    <recommendedName>
        <fullName evidence="5">Orn/DAP/Arg decarboxylase 2 N-terminal domain-containing protein</fullName>
    </recommendedName>
</protein>
<dbReference type="AlphaFoldDB" id="A0A382GEE9"/>
<keyword evidence="3" id="KW-0663">Pyridoxal phosphate</keyword>
<dbReference type="CDD" id="cd06828">
    <property type="entry name" value="PLPDE_III_DapDC"/>
    <property type="match status" value="1"/>
</dbReference>
<dbReference type="PRINTS" id="PR01179">
    <property type="entry name" value="ODADCRBXLASE"/>
</dbReference>
<keyword evidence="2" id="KW-0210">Decarboxylase</keyword>
<dbReference type="InterPro" id="IPR009006">
    <property type="entry name" value="Ala_racemase/Decarboxylase_C"/>
</dbReference>
<dbReference type="EMBL" id="UINC01054821">
    <property type="protein sequence ID" value="SVB72987.1"/>
    <property type="molecule type" value="Genomic_DNA"/>
</dbReference>
<dbReference type="InterPro" id="IPR002986">
    <property type="entry name" value="DAP_deCOOHase_LysA"/>
</dbReference>
<dbReference type="SUPFAM" id="SSF50621">
    <property type="entry name" value="Alanine racemase C-terminal domain-like"/>
    <property type="match status" value="1"/>
</dbReference>
<organism evidence="6">
    <name type="scientific">marine metagenome</name>
    <dbReference type="NCBI Taxonomy" id="408172"/>
    <lineage>
        <taxon>unclassified sequences</taxon>
        <taxon>metagenomes</taxon>
        <taxon>ecological metagenomes</taxon>
    </lineage>
</organism>
<reference evidence="6" key="1">
    <citation type="submission" date="2018-05" db="EMBL/GenBank/DDBJ databases">
        <authorList>
            <person name="Lanie J.A."/>
            <person name="Ng W.-L."/>
            <person name="Kazmierczak K.M."/>
            <person name="Andrzejewski T.M."/>
            <person name="Davidsen T.M."/>
            <person name="Wayne K.J."/>
            <person name="Tettelin H."/>
            <person name="Glass J.I."/>
            <person name="Rusch D."/>
            <person name="Podicherti R."/>
            <person name="Tsui H.-C.T."/>
            <person name="Winkler M.E."/>
        </authorList>
    </citation>
    <scope>NUCLEOTIDE SEQUENCE</scope>
</reference>
<dbReference type="Gene3D" id="3.20.20.10">
    <property type="entry name" value="Alanine racemase"/>
    <property type="match status" value="1"/>
</dbReference>
<dbReference type="PRINTS" id="PR01181">
    <property type="entry name" value="DAPDCRBXLASE"/>
</dbReference>
<sequence length="391" mass="42670">TLRKNARTLRAFPNAFGLQTRYAMKAAPTAAILRIFNQEGLGIDASSGHEIERAIRVGFGTESISLSTQEMPENFAAWVEDGVKFNLCSLHQIRRFAETCPRRNVGLRFNPGLGSGSSNRTNVGGPASSFGIWKDDLKEARSLCETNGLVVERIHTHIGSGSDPEVWKKVATMSLDIVRQFPEAKSLNLGGGFKVARMSNEIATSLAQVGTPVKTAFEEFAAETGRELRLELEPGTFLVANACSLVTKVQDVTSTGSEGYRFLKLDAGMTEILRPSLYGSQHPIIILPEDSSSNDRQELEQVVVGHCCESGDLLTPAQSDPETLAPRLLPQGRINDACIIEGVGAYCSSMPAKNYNSFPEASEVLRREDGSFALIRKRQLLDQILDNELIP</sequence>
<dbReference type="GO" id="GO:0008836">
    <property type="term" value="F:diaminopimelate decarboxylase activity"/>
    <property type="evidence" value="ECO:0007669"/>
    <property type="project" value="InterPro"/>
</dbReference>
<dbReference type="SUPFAM" id="SSF51419">
    <property type="entry name" value="PLP-binding barrel"/>
    <property type="match status" value="1"/>
</dbReference>
<keyword evidence="4" id="KW-0456">Lyase</keyword>
<dbReference type="GO" id="GO:0009089">
    <property type="term" value="P:lysine biosynthetic process via diaminopimelate"/>
    <property type="evidence" value="ECO:0007669"/>
    <property type="project" value="InterPro"/>
</dbReference>
<dbReference type="Pfam" id="PF02784">
    <property type="entry name" value="Orn_Arg_deC_N"/>
    <property type="match status" value="1"/>
</dbReference>